<dbReference type="RefSeq" id="WP_016960364.1">
    <property type="nucleotide sequence ID" value="NZ_AJWN02000043.1"/>
</dbReference>
<keyword evidence="2" id="KW-1185">Reference proteome</keyword>
<evidence type="ECO:0000313" key="1">
    <source>
        <dbReference type="EMBL" id="OEE61765.1"/>
    </source>
</evidence>
<dbReference type="EMBL" id="AJWN02000043">
    <property type="protein sequence ID" value="OEE61765.1"/>
    <property type="molecule type" value="Genomic_DNA"/>
</dbReference>
<dbReference type="InterPro" id="IPR046149">
    <property type="entry name" value="DUF6151"/>
</dbReference>
<dbReference type="Pfam" id="PF19648">
    <property type="entry name" value="DUF6151"/>
    <property type="match status" value="1"/>
</dbReference>
<protein>
    <recommendedName>
        <fullName evidence="3">CENP-V/GFA domain-containing protein</fullName>
    </recommendedName>
</protein>
<reference evidence="1 2" key="1">
    <citation type="journal article" date="2012" name="Science">
        <title>Ecological populations of bacteria act as socially cohesive units of antibiotic production and resistance.</title>
        <authorList>
            <person name="Cordero O.X."/>
            <person name="Wildschutte H."/>
            <person name="Kirkup B."/>
            <person name="Proehl S."/>
            <person name="Ngo L."/>
            <person name="Hussain F."/>
            <person name="Le Roux F."/>
            <person name="Mincer T."/>
            <person name="Polz M.F."/>
        </authorList>
    </citation>
    <scope>NUCLEOTIDE SEQUENCE [LARGE SCALE GENOMIC DNA]</scope>
    <source>
        <strain evidence="1 2">FF-454</strain>
    </source>
</reference>
<accession>A0A1E5C8H8</accession>
<proteinExistence type="predicted"/>
<organism evidence="1 2">
    <name type="scientific">Enterovibrio norvegicus FF-454</name>
    <dbReference type="NCBI Taxonomy" id="1185651"/>
    <lineage>
        <taxon>Bacteria</taxon>
        <taxon>Pseudomonadati</taxon>
        <taxon>Pseudomonadota</taxon>
        <taxon>Gammaproteobacteria</taxon>
        <taxon>Vibrionales</taxon>
        <taxon>Vibrionaceae</taxon>
        <taxon>Enterovibrio</taxon>
    </lineage>
</organism>
<dbReference type="Proteomes" id="UP000095039">
    <property type="component" value="Unassembled WGS sequence"/>
</dbReference>
<evidence type="ECO:0008006" key="3">
    <source>
        <dbReference type="Google" id="ProtNLM"/>
    </source>
</evidence>
<sequence length="189" mass="20636">MTDLTLRCECGTLQGTVKNVSPKTGNHLVCYCDDCQGFANRLDAGGKWLDEWGGTELFQLAPAQVDIHQGADQLRCMRMTPKGVYRFYTACCHSPIANTISRKMPFAGIPTTAIHGDGKEAAFGPVKCYVMGKFAKGTPPTNPHPKFSASSLMAVMSFMLKNKIKGTNVPTPFFDDQGRAVAKPDQIER</sequence>
<comment type="caution">
    <text evidence="1">The sequence shown here is derived from an EMBL/GenBank/DDBJ whole genome shotgun (WGS) entry which is preliminary data.</text>
</comment>
<gene>
    <name evidence="1" type="ORF">A1OK_08380</name>
</gene>
<evidence type="ECO:0000313" key="2">
    <source>
        <dbReference type="Proteomes" id="UP000095039"/>
    </source>
</evidence>
<name>A0A1E5C8H8_9GAMM</name>
<dbReference type="Gene3D" id="2.170.150.70">
    <property type="match status" value="1"/>
</dbReference>
<dbReference type="AlphaFoldDB" id="A0A1E5C8H8"/>